<dbReference type="GO" id="GO:0004359">
    <property type="term" value="F:glutaminase activity"/>
    <property type="evidence" value="ECO:0007669"/>
    <property type="project" value="RHEA"/>
</dbReference>
<dbReference type="Pfam" id="PF00117">
    <property type="entry name" value="GATase"/>
    <property type="match status" value="1"/>
</dbReference>
<evidence type="ECO:0000256" key="6">
    <source>
        <dbReference type="ARBA" id="ARBA00022962"/>
    </source>
</evidence>
<dbReference type="PRINTS" id="PR00096">
    <property type="entry name" value="GATASE"/>
</dbReference>
<keyword evidence="8" id="KW-0055">Arginine biosynthesis</keyword>
<keyword evidence="3 8" id="KW-0436">Ligase</keyword>
<dbReference type="PANTHER" id="PTHR43418:SF7">
    <property type="entry name" value="CARBAMOYL-PHOSPHATE SYNTHASE SMALL CHAIN"/>
    <property type="match status" value="1"/>
</dbReference>
<keyword evidence="8" id="KW-0665">Pyrimidine biosynthesis</keyword>
<dbReference type="Gene3D" id="3.40.50.880">
    <property type="match status" value="1"/>
</dbReference>
<dbReference type="NCBIfam" id="TIGR01368">
    <property type="entry name" value="CPSaseIIsmall"/>
    <property type="match status" value="1"/>
</dbReference>
<feature type="domain" description="Carbamoyl-phosphate synthase small subunit N-terminal" evidence="9">
    <location>
        <begin position="2"/>
        <end position="133"/>
    </location>
</feature>
<dbReference type="AlphaFoldDB" id="A0A0R2IC02"/>
<dbReference type="GO" id="GO:0006541">
    <property type="term" value="P:glutamine metabolic process"/>
    <property type="evidence" value="ECO:0007669"/>
    <property type="project" value="InterPro"/>
</dbReference>
<dbReference type="NCBIfam" id="NF009475">
    <property type="entry name" value="PRK12838.1"/>
    <property type="match status" value="1"/>
</dbReference>
<feature type="active site" evidence="8">
    <location>
        <position position="334"/>
    </location>
</feature>
<organism evidence="10 11">
    <name type="scientific">Limosilactobacillus secaliphilus</name>
    <dbReference type="NCBI Taxonomy" id="396268"/>
    <lineage>
        <taxon>Bacteria</taxon>
        <taxon>Bacillati</taxon>
        <taxon>Bacillota</taxon>
        <taxon>Bacilli</taxon>
        <taxon>Lactobacillales</taxon>
        <taxon>Lactobacillaceae</taxon>
        <taxon>Limosilactobacillus</taxon>
    </lineage>
</organism>
<evidence type="ECO:0000256" key="3">
    <source>
        <dbReference type="ARBA" id="ARBA00022598"/>
    </source>
</evidence>
<keyword evidence="8" id="KW-0028">Amino-acid biosynthesis</keyword>
<evidence type="ECO:0000256" key="7">
    <source>
        <dbReference type="ARBA" id="ARBA00048816"/>
    </source>
</evidence>
<feature type="binding site" evidence="8">
    <location>
        <position position="292"/>
    </location>
    <ligand>
        <name>L-glutamine</name>
        <dbReference type="ChEBI" id="CHEBI:58359"/>
    </ligand>
</feature>
<dbReference type="InterPro" id="IPR002474">
    <property type="entry name" value="CarbamoylP_synth_ssu_N"/>
</dbReference>
<feature type="region of interest" description="CPSase" evidence="8">
    <location>
        <begin position="1"/>
        <end position="170"/>
    </location>
</feature>
<dbReference type="InterPro" id="IPR050472">
    <property type="entry name" value="Anth_synth/Amidotransfase"/>
</dbReference>
<name>A0A0R2IC02_9LACO</name>
<dbReference type="RefSeq" id="WP_057740409.1">
    <property type="nucleotide sequence ID" value="NZ_JQBW01000006.1"/>
</dbReference>
<dbReference type="UniPathway" id="UPA00068">
    <property type="reaction ID" value="UER00171"/>
</dbReference>
<dbReference type="OrthoDB" id="9804328at2"/>
<comment type="caution">
    <text evidence="8">Lacks conserved residue(s) required for the propagation of feature annotation.</text>
</comment>
<dbReference type="InterPro" id="IPR035686">
    <property type="entry name" value="CPSase_GATase1"/>
</dbReference>
<sequence length="363" mass="39938">MSARYLILEDGSVFAGEGFGSPAVTFGELVFNTSMAGYQEIITNPIYHNQIVVFTQPNVGNYPIVRNIYESIDPTIKGVIVRDLAAFSPLNARDISLSQYMERANIPGVTNIDTRALVHKLRAAGKPMRGSIVPVADDHAFDQLHATVLTNQQVAQVATPKPYPNPDVGQTVVVVDFGLKNGILRELSRRRLNVTVLPYTASADQILRLDPDGVVLSSGPGDPHSLKGSVLEMIRKVQSQVPLMAIGLGHELFALANGAQVDRMPIENHSMNHPIKEIMTDQIDYASQAQGYEVKRDSVDRSKLFVTHVDLLNNSVQGLHHLRYPAFSVQFFPDGAPGPDETDPLFDQFVDMMNQRGGDLNER</sequence>
<dbReference type="GO" id="GO:0006526">
    <property type="term" value="P:L-arginine biosynthetic process"/>
    <property type="evidence" value="ECO:0007669"/>
    <property type="project" value="UniProtKB-UniRule"/>
</dbReference>
<dbReference type="InterPro" id="IPR029062">
    <property type="entry name" value="Class_I_gatase-like"/>
</dbReference>
<evidence type="ECO:0000259" key="9">
    <source>
        <dbReference type="SMART" id="SM01097"/>
    </source>
</evidence>
<dbReference type="EMBL" id="JQBW01000006">
    <property type="protein sequence ID" value="KRN59053.1"/>
    <property type="molecule type" value="Genomic_DNA"/>
</dbReference>
<comment type="similarity">
    <text evidence="2 8">Belongs to the CarA family.</text>
</comment>
<feature type="binding site" evidence="8">
    <location>
        <position position="248"/>
    </location>
    <ligand>
        <name>L-glutamine</name>
        <dbReference type="ChEBI" id="CHEBI:58359"/>
    </ligand>
</feature>
<dbReference type="SMART" id="SM01097">
    <property type="entry name" value="CPSase_sm_chain"/>
    <property type="match status" value="1"/>
</dbReference>
<dbReference type="HAMAP" id="MF_01209">
    <property type="entry name" value="CPSase_S_chain"/>
    <property type="match status" value="1"/>
</dbReference>
<evidence type="ECO:0000313" key="10">
    <source>
        <dbReference type="EMBL" id="KRN59053.1"/>
    </source>
</evidence>
<keyword evidence="5 8" id="KW-0067">ATP-binding</keyword>
<evidence type="ECO:0000256" key="2">
    <source>
        <dbReference type="ARBA" id="ARBA00007800"/>
    </source>
</evidence>
<dbReference type="GO" id="GO:0005524">
    <property type="term" value="F:ATP binding"/>
    <property type="evidence" value="ECO:0007669"/>
    <property type="project" value="UniProtKB-UniRule"/>
</dbReference>
<comment type="pathway">
    <text evidence="1 8">Amino-acid biosynthesis; L-arginine biosynthesis; carbamoyl phosphate from bicarbonate: step 1/1.</text>
</comment>
<comment type="caution">
    <text evidence="10">The sequence shown here is derived from an EMBL/GenBank/DDBJ whole genome shotgun (WGS) entry which is preliminary data.</text>
</comment>
<dbReference type="InterPro" id="IPR017926">
    <property type="entry name" value="GATASE"/>
</dbReference>
<comment type="function">
    <text evidence="8">Small subunit of the glutamine-dependent carbamoyl phosphate synthetase (CPSase). CPSase catalyzes the formation of carbamoyl phosphate from the ammonia moiety of glutamine, carbonate, and phosphate donated by ATP, constituting the first step of 2 biosynthetic pathways, one leading to arginine and/or urea and the other to pyrimidine nucleotides. The small subunit (glutamine amidotransferase) binds and cleaves glutamine to supply the large subunit with the substrate ammonia.</text>
</comment>
<feature type="binding site" evidence="8">
    <location>
        <position position="291"/>
    </location>
    <ligand>
        <name>L-glutamine</name>
        <dbReference type="ChEBI" id="CHEBI:58359"/>
    </ligand>
</feature>
<dbReference type="PANTHER" id="PTHR43418">
    <property type="entry name" value="MULTIFUNCTIONAL TRYPTOPHAN BIOSYNTHESIS PROTEIN-RELATED"/>
    <property type="match status" value="1"/>
</dbReference>
<evidence type="ECO:0000256" key="8">
    <source>
        <dbReference type="HAMAP-Rule" id="MF_01209"/>
    </source>
</evidence>
<dbReference type="GO" id="GO:0006207">
    <property type="term" value="P:'de novo' pyrimidine nucleobase biosynthetic process"/>
    <property type="evidence" value="ECO:0007669"/>
    <property type="project" value="InterPro"/>
</dbReference>
<evidence type="ECO:0000256" key="1">
    <source>
        <dbReference type="ARBA" id="ARBA00005077"/>
    </source>
</evidence>
<dbReference type="Proteomes" id="UP000050934">
    <property type="component" value="Unassembled WGS sequence"/>
</dbReference>
<keyword evidence="4 8" id="KW-0547">Nucleotide-binding</keyword>
<dbReference type="GO" id="GO:0044205">
    <property type="term" value="P:'de novo' UMP biosynthetic process"/>
    <property type="evidence" value="ECO:0007669"/>
    <property type="project" value="UniProtKB-UniRule"/>
</dbReference>
<dbReference type="SUPFAM" id="SSF52317">
    <property type="entry name" value="Class I glutamine amidotransferase-like"/>
    <property type="match status" value="1"/>
</dbReference>
<dbReference type="EC" id="6.3.5.5" evidence="8"/>
<comment type="catalytic activity">
    <reaction evidence="7 8">
        <text>hydrogencarbonate + L-glutamine + 2 ATP + H2O = carbamoyl phosphate + L-glutamate + 2 ADP + phosphate + 2 H(+)</text>
        <dbReference type="Rhea" id="RHEA:18633"/>
        <dbReference type="ChEBI" id="CHEBI:15377"/>
        <dbReference type="ChEBI" id="CHEBI:15378"/>
        <dbReference type="ChEBI" id="CHEBI:17544"/>
        <dbReference type="ChEBI" id="CHEBI:29985"/>
        <dbReference type="ChEBI" id="CHEBI:30616"/>
        <dbReference type="ChEBI" id="CHEBI:43474"/>
        <dbReference type="ChEBI" id="CHEBI:58228"/>
        <dbReference type="ChEBI" id="CHEBI:58359"/>
        <dbReference type="ChEBI" id="CHEBI:456216"/>
        <dbReference type="EC" id="6.3.5.5"/>
    </reaction>
</comment>
<keyword evidence="6 8" id="KW-0315">Glutamine amidotransferase</keyword>
<dbReference type="GO" id="GO:0004088">
    <property type="term" value="F:carbamoyl-phosphate synthase (glutamine-hydrolyzing) activity"/>
    <property type="evidence" value="ECO:0007669"/>
    <property type="project" value="UniProtKB-UniRule"/>
</dbReference>
<evidence type="ECO:0000256" key="5">
    <source>
        <dbReference type="ARBA" id="ARBA00022840"/>
    </source>
</evidence>
<feature type="binding site" evidence="8">
    <location>
        <position position="219"/>
    </location>
    <ligand>
        <name>L-glutamine</name>
        <dbReference type="ChEBI" id="CHEBI:58359"/>
    </ligand>
</feature>
<evidence type="ECO:0000313" key="11">
    <source>
        <dbReference type="Proteomes" id="UP000050934"/>
    </source>
</evidence>
<accession>A0A0R2IC02</accession>
<protein>
    <recommendedName>
        <fullName evidence="8">Carbamoyl phosphate synthase small chain</fullName>
        <ecNumber evidence="8">6.3.5.5</ecNumber>
    </recommendedName>
    <alternativeName>
        <fullName evidence="8">Carbamoyl phosphate synthetase glutamine chain</fullName>
    </alternativeName>
</protein>
<feature type="binding site" evidence="8">
    <location>
        <position position="221"/>
    </location>
    <ligand>
        <name>L-glutamine</name>
        <dbReference type="ChEBI" id="CHEBI:58359"/>
    </ligand>
</feature>
<dbReference type="PROSITE" id="PS51273">
    <property type="entry name" value="GATASE_TYPE_1"/>
    <property type="match status" value="1"/>
</dbReference>
<comment type="pathway">
    <text evidence="8">Pyrimidine metabolism; UMP biosynthesis via de novo pathway; (S)-dihydroorotate from bicarbonate: step 1/3.</text>
</comment>
<comment type="catalytic activity">
    <reaction evidence="8">
        <text>L-glutamine + H2O = L-glutamate + NH4(+)</text>
        <dbReference type="Rhea" id="RHEA:15889"/>
        <dbReference type="ChEBI" id="CHEBI:15377"/>
        <dbReference type="ChEBI" id="CHEBI:28938"/>
        <dbReference type="ChEBI" id="CHEBI:29985"/>
        <dbReference type="ChEBI" id="CHEBI:58359"/>
    </reaction>
</comment>
<dbReference type="STRING" id="396268.IV45_GL000088"/>
<dbReference type="PRINTS" id="PR00099">
    <property type="entry name" value="CPSGATASE"/>
</dbReference>
<dbReference type="InterPro" id="IPR006274">
    <property type="entry name" value="CarbamoylP_synth_ssu"/>
</dbReference>
<keyword evidence="11" id="KW-1185">Reference proteome</keyword>
<dbReference type="SUPFAM" id="SSF52021">
    <property type="entry name" value="Carbamoyl phosphate synthetase, small subunit N-terminal domain"/>
    <property type="match status" value="1"/>
</dbReference>
<proteinExistence type="inferred from homology"/>
<gene>
    <name evidence="8" type="primary">carA</name>
    <name evidence="10" type="ORF">IV45_GL000088</name>
</gene>
<comment type="subunit">
    <text evidence="8">Composed of two chains; the small (or glutamine) chain promotes the hydrolysis of glutamine to ammonia, which is used by the large (or ammonia) chain to synthesize carbamoyl phosphate. Tetramer of heterodimers (alpha,beta)4.</text>
</comment>
<dbReference type="Gene3D" id="3.50.30.20">
    <property type="entry name" value="Carbamoyl-phosphate synthase small subunit, N-terminal domain"/>
    <property type="match status" value="1"/>
</dbReference>
<evidence type="ECO:0000256" key="4">
    <source>
        <dbReference type="ARBA" id="ARBA00022741"/>
    </source>
</evidence>
<dbReference type="UniPathway" id="UPA00070">
    <property type="reaction ID" value="UER00115"/>
</dbReference>
<dbReference type="PATRIC" id="fig|396268.3.peg.89"/>
<dbReference type="Pfam" id="PF00988">
    <property type="entry name" value="CPSase_sm_chain"/>
    <property type="match status" value="1"/>
</dbReference>
<dbReference type="InterPro" id="IPR036480">
    <property type="entry name" value="CarbP_synth_ssu_N_sf"/>
</dbReference>
<reference evidence="10 11" key="1">
    <citation type="journal article" date="2015" name="Genome Announc.">
        <title>Expanding the biotechnology potential of lactobacilli through comparative genomics of 213 strains and associated genera.</title>
        <authorList>
            <person name="Sun Z."/>
            <person name="Harris H.M."/>
            <person name="McCann A."/>
            <person name="Guo C."/>
            <person name="Argimon S."/>
            <person name="Zhang W."/>
            <person name="Yang X."/>
            <person name="Jeffery I.B."/>
            <person name="Cooney J.C."/>
            <person name="Kagawa T.F."/>
            <person name="Liu W."/>
            <person name="Song Y."/>
            <person name="Salvetti E."/>
            <person name="Wrobel A."/>
            <person name="Rasinkangas P."/>
            <person name="Parkhill J."/>
            <person name="Rea M.C."/>
            <person name="O'Sullivan O."/>
            <person name="Ritari J."/>
            <person name="Douillard F.P."/>
            <person name="Paul Ross R."/>
            <person name="Yang R."/>
            <person name="Briner A.E."/>
            <person name="Felis G.E."/>
            <person name="de Vos W.M."/>
            <person name="Barrangou R."/>
            <person name="Klaenhammer T.R."/>
            <person name="Caufield P.W."/>
            <person name="Cui Y."/>
            <person name="Zhang H."/>
            <person name="O'Toole P.W."/>
        </authorList>
    </citation>
    <scope>NUCLEOTIDE SEQUENCE [LARGE SCALE GENOMIC DNA]</scope>
    <source>
        <strain evidence="10 11">DSM 17896</strain>
    </source>
</reference>
<dbReference type="CDD" id="cd01744">
    <property type="entry name" value="GATase1_CPSase"/>
    <property type="match status" value="1"/>
</dbReference>